<comment type="similarity">
    <text evidence="10">Belongs to the insect chemoreceptor superfamily. Heteromeric odorant receptor channel (TC 1.A.69) family.</text>
</comment>
<keyword evidence="3 10" id="KW-0716">Sensory transduction</keyword>
<evidence type="ECO:0000256" key="5">
    <source>
        <dbReference type="ARBA" id="ARBA00022725"/>
    </source>
</evidence>
<proteinExistence type="evidence at transcript level"/>
<dbReference type="InterPro" id="IPR004117">
    <property type="entry name" value="7tm6_olfct_rcpt"/>
</dbReference>
<keyword evidence="2" id="KW-1003">Cell membrane</keyword>
<evidence type="ECO:0000256" key="4">
    <source>
        <dbReference type="ARBA" id="ARBA00022692"/>
    </source>
</evidence>
<evidence type="ECO:0000256" key="8">
    <source>
        <dbReference type="ARBA" id="ARBA00023170"/>
    </source>
</evidence>
<evidence type="ECO:0000256" key="7">
    <source>
        <dbReference type="ARBA" id="ARBA00023136"/>
    </source>
</evidence>
<evidence type="ECO:0000256" key="9">
    <source>
        <dbReference type="ARBA" id="ARBA00023224"/>
    </source>
</evidence>
<name>A0A6M6DI54_CERKI</name>
<keyword evidence="7 10" id="KW-0472">Membrane</keyword>
<comment type="subcellular location">
    <subcellularLocation>
        <location evidence="1 10">Cell membrane</location>
        <topology evidence="1 10">Multi-pass membrane protein</topology>
    </subcellularLocation>
</comment>
<dbReference type="AlphaFoldDB" id="A0A6M6DI54"/>
<dbReference type="EMBL" id="MT072560">
    <property type="protein sequence ID" value="QJX74288.1"/>
    <property type="molecule type" value="mRNA"/>
</dbReference>
<evidence type="ECO:0000256" key="10">
    <source>
        <dbReference type="RuleBase" id="RU351113"/>
    </source>
</evidence>
<evidence type="ECO:0000256" key="2">
    <source>
        <dbReference type="ARBA" id="ARBA00022475"/>
    </source>
</evidence>
<dbReference type="GO" id="GO:0007165">
    <property type="term" value="P:signal transduction"/>
    <property type="evidence" value="ECO:0007669"/>
    <property type="project" value="UniProtKB-KW"/>
</dbReference>
<feature type="transmembrane region" description="Helical" evidence="10">
    <location>
        <begin position="111"/>
        <end position="130"/>
    </location>
</feature>
<dbReference type="GO" id="GO:0004984">
    <property type="term" value="F:olfactory receptor activity"/>
    <property type="evidence" value="ECO:0007669"/>
    <property type="project" value="InterPro"/>
</dbReference>
<keyword evidence="8 10" id="KW-0675">Receptor</keyword>
<dbReference type="GO" id="GO:0005549">
    <property type="term" value="F:odorant binding"/>
    <property type="evidence" value="ECO:0007669"/>
    <property type="project" value="InterPro"/>
</dbReference>
<evidence type="ECO:0000256" key="6">
    <source>
        <dbReference type="ARBA" id="ARBA00022989"/>
    </source>
</evidence>
<evidence type="ECO:0000256" key="1">
    <source>
        <dbReference type="ARBA" id="ARBA00004651"/>
    </source>
</evidence>
<dbReference type="GO" id="GO:0005886">
    <property type="term" value="C:plasma membrane"/>
    <property type="evidence" value="ECO:0007669"/>
    <property type="project" value="UniProtKB-SubCell"/>
</dbReference>
<dbReference type="PANTHER" id="PTHR21137">
    <property type="entry name" value="ODORANT RECEPTOR"/>
    <property type="match status" value="1"/>
</dbReference>
<dbReference type="Pfam" id="PF02949">
    <property type="entry name" value="7tm_6"/>
    <property type="match status" value="1"/>
</dbReference>
<dbReference type="PANTHER" id="PTHR21137:SF3">
    <property type="entry name" value="ODORANT RECEPTOR 30A-RELATED"/>
    <property type="match status" value="1"/>
</dbReference>
<evidence type="ECO:0000256" key="3">
    <source>
        <dbReference type="ARBA" id="ARBA00022606"/>
    </source>
</evidence>
<feature type="transmembrane region" description="Helical" evidence="10">
    <location>
        <begin position="283"/>
        <end position="300"/>
    </location>
</feature>
<reference evidence="11" key="1">
    <citation type="submission" date="2020-01" db="EMBL/GenBank/DDBJ databases">
        <title>Identification and Expression Profiles Analysis of Chemosensory Genes from the Antennal Transcriptome of Ceracris kiangsu Tsai (Orthoptera: Acrididae).</title>
        <authorList>
            <person name="Li R."/>
            <person name="Jiang G.-f."/>
        </authorList>
    </citation>
    <scope>NUCLEOTIDE SEQUENCE</scope>
</reference>
<feature type="transmembrane region" description="Helical" evidence="10">
    <location>
        <begin position="16"/>
        <end position="37"/>
    </location>
</feature>
<accession>A0A6M6DI54</accession>
<feature type="transmembrane region" description="Helical" evidence="10">
    <location>
        <begin position="151"/>
        <end position="173"/>
    </location>
</feature>
<keyword evidence="9 10" id="KW-0807">Transducer</keyword>
<comment type="caution">
    <text evidence="10">Lacks conserved residue(s) required for the propagation of feature annotation.</text>
</comment>
<protein>
    <recommendedName>
        <fullName evidence="10">Odorant receptor</fullName>
    </recommendedName>
</protein>
<sequence>MRHPRAGRWASRAFRLLNAAAVATVVVFNCSLALGIWRGAANNLDRFTHFSSHCNTITMWILRLGIIAAHERSFHHLAGQVERDFVEFIAAEDIPLLRDRGLRLRLVVRAYLWWGFAGCMWWLLYPVLCFGLTVEGMPYMMAVPYDVSQPLVFIANLLFCTVATLHVAVMTMVSDSYSVSLMVQLRLQLEILSKNLVAMARGDEETGQEKCIGKGPPTGTSQLQDRIRQNIRHHQAIIRNTELLEKCMGTTLLAQCLSIGASVCIQLYQIAMHAQRLADAGKFGCYLFIMLAQLFVYCWFGDDFITESLKVSTAAYDSVTSLEGCSSSSKRSLLLVMQRAQRPLRITAAGLFPLSREAFVAVVNMSYSFFAILRNFKDESVI</sequence>
<evidence type="ECO:0000313" key="11">
    <source>
        <dbReference type="EMBL" id="QJX74288.1"/>
    </source>
</evidence>
<organism evidence="11">
    <name type="scientific">Ceracris kiangsu</name>
    <name type="common">Yellow-spined bamboo locust</name>
    <name type="synonym">Rammeacris kiangsu</name>
    <dbReference type="NCBI Taxonomy" id="227354"/>
    <lineage>
        <taxon>Eukaryota</taxon>
        <taxon>Metazoa</taxon>
        <taxon>Ecdysozoa</taxon>
        <taxon>Arthropoda</taxon>
        <taxon>Hexapoda</taxon>
        <taxon>Insecta</taxon>
        <taxon>Pterygota</taxon>
        <taxon>Neoptera</taxon>
        <taxon>Polyneoptera</taxon>
        <taxon>Orthoptera</taxon>
        <taxon>Caelifera</taxon>
        <taxon>Acrididea</taxon>
        <taxon>Acridomorpha</taxon>
        <taxon>Acridoidea</taxon>
        <taxon>Acrididae</taxon>
        <taxon>Gomphocerinae</taxon>
        <taxon>Ceracris</taxon>
    </lineage>
</organism>
<keyword evidence="4 10" id="KW-0812">Transmembrane</keyword>
<keyword evidence="6 10" id="KW-1133">Transmembrane helix</keyword>
<keyword evidence="5 10" id="KW-0552">Olfaction</keyword>